<evidence type="ECO:0008006" key="3">
    <source>
        <dbReference type="Google" id="ProtNLM"/>
    </source>
</evidence>
<evidence type="ECO:0000313" key="2">
    <source>
        <dbReference type="Proteomes" id="UP000184047"/>
    </source>
</evidence>
<proteinExistence type="predicted"/>
<reference evidence="2" key="1">
    <citation type="submission" date="2016-11" db="EMBL/GenBank/DDBJ databases">
        <authorList>
            <person name="Varghese N."/>
            <person name="Submissions S."/>
        </authorList>
    </citation>
    <scope>NUCLEOTIDE SEQUENCE [LARGE SCALE GENOMIC DNA]</scope>
    <source>
        <strain evidence="2">DSM 19055</strain>
    </source>
</reference>
<dbReference type="PROSITE" id="PS51257">
    <property type="entry name" value="PROKAR_LIPOPROTEIN"/>
    <property type="match status" value="1"/>
</dbReference>
<evidence type="ECO:0000313" key="1">
    <source>
        <dbReference type="EMBL" id="SHH42947.1"/>
    </source>
</evidence>
<keyword evidence="2" id="KW-1185">Reference proteome</keyword>
<dbReference type="Proteomes" id="UP000184047">
    <property type="component" value="Unassembled WGS sequence"/>
</dbReference>
<dbReference type="AlphaFoldDB" id="A0A1M5SWT0"/>
<accession>A0A1M5SWT0</accession>
<dbReference type="STRING" id="421058.SAMN05421866_2758"/>
<gene>
    <name evidence="1" type="ORF">SAMN05421866_2758</name>
</gene>
<dbReference type="RefSeq" id="WP_073063836.1">
    <property type="nucleotide sequence ID" value="NZ_FQWT01000004.1"/>
</dbReference>
<organism evidence="1 2">
    <name type="scientific">Chryseobacterium oranimense</name>
    <dbReference type="NCBI Taxonomy" id="421058"/>
    <lineage>
        <taxon>Bacteria</taxon>
        <taxon>Pseudomonadati</taxon>
        <taxon>Bacteroidota</taxon>
        <taxon>Flavobacteriia</taxon>
        <taxon>Flavobacteriales</taxon>
        <taxon>Weeksellaceae</taxon>
        <taxon>Chryseobacterium group</taxon>
        <taxon>Chryseobacterium</taxon>
    </lineage>
</organism>
<dbReference type="EMBL" id="FQWT01000004">
    <property type="protein sequence ID" value="SHH42947.1"/>
    <property type="molecule type" value="Genomic_DNA"/>
</dbReference>
<protein>
    <recommendedName>
        <fullName evidence="3">Lipoprotein</fullName>
    </recommendedName>
</protein>
<dbReference type="eggNOG" id="ENOG5030RNS">
    <property type="taxonomic scope" value="Bacteria"/>
</dbReference>
<dbReference type="OrthoDB" id="1273956at2"/>
<sequence>MKKISLVCLGLFIFTACKNESKKTGHETVITKKDSVPVQITTTENRPAAETKEIPVLKECTEKQIEYETEQECIFKNISIDKVYQRTIKDKDIEKAELLLADLPEKSATKDINNDGLISITYTVAPKKTDIEFQFEGGVTTLSLEQLDKDVKRIIIHSAD</sequence>
<name>A0A1M5SWT0_9FLAO</name>